<accession>A0A8J6AJR3</accession>
<dbReference type="Proteomes" id="UP000700334">
    <property type="component" value="Unassembled WGS sequence"/>
</dbReference>
<evidence type="ECO:0000256" key="2">
    <source>
        <dbReference type="SAM" id="Phobius"/>
    </source>
</evidence>
<dbReference type="SUPFAM" id="SSF69593">
    <property type="entry name" value="Glycerol-3-phosphate (1)-acyltransferase"/>
    <property type="match status" value="1"/>
</dbReference>
<feature type="transmembrane region" description="Helical" evidence="2">
    <location>
        <begin position="263"/>
        <end position="291"/>
    </location>
</feature>
<evidence type="ECO:0000313" key="5">
    <source>
        <dbReference type="Proteomes" id="UP000700334"/>
    </source>
</evidence>
<keyword evidence="2 4" id="KW-0812">Transmembrane</keyword>
<dbReference type="Pfam" id="PF01553">
    <property type="entry name" value="Acyltransferase"/>
    <property type="match status" value="1"/>
</dbReference>
<keyword evidence="5" id="KW-1185">Reference proteome</keyword>
<feature type="domain" description="Phospholipid/glycerol acyltransferase" evidence="3">
    <location>
        <begin position="331"/>
        <end position="454"/>
    </location>
</feature>
<organism evidence="4 5">
    <name type="scientific">Galemys pyrenaicus</name>
    <name type="common">Iberian desman</name>
    <name type="synonym">Pyrenean desman</name>
    <dbReference type="NCBI Taxonomy" id="202257"/>
    <lineage>
        <taxon>Eukaryota</taxon>
        <taxon>Metazoa</taxon>
        <taxon>Chordata</taxon>
        <taxon>Craniata</taxon>
        <taxon>Vertebrata</taxon>
        <taxon>Euteleostomi</taxon>
        <taxon>Mammalia</taxon>
        <taxon>Eutheria</taxon>
        <taxon>Laurasiatheria</taxon>
        <taxon>Eulipotyphla</taxon>
        <taxon>Talpidae</taxon>
        <taxon>Galemys</taxon>
    </lineage>
</organism>
<dbReference type="PANTHER" id="PTHR22753">
    <property type="entry name" value="TRANSMEMBRANE PROTEIN 68"/>
    <property type="match status" value="1"/>
</dbReference>
<dbReference type="GO" id="GO:0016020">
    <property type="term" value="C:membrane"/>
    <property type="evidence" value="ECO:0007669"/>
    <property type="project" value="TreeGrafter"/>
</dbReference>
<feature type="compositionally biased region" description="Gly residues" evidence="1">
    <location>
        <begin position="51"/>
        <end position="66"/>
    </location>
</feature>
<feature type="region of interest" description="Disordered" evidence="1">
    <location>
        <begin position="130"/>
        <end position="177"/>
    </location>
</feature>
<name>A0A8J6AJR3_GALPY</name>
<keyword evidence="2" id="KW-1133">Transmembrane helix</keyword>
<dbReference type="PANTHER" id="PTHR22753:SF14">
    <property type="entry name" value="MONOACYLGLYCEROL_DIACYLGLYCEROL O-ACYLTRANSFERASE"/>
    <property type="match status" value="1"/>
</dbReference>
<dbReference type="InterPro" id="IPR002123">
    <property type="entry name" value="Plipid/glycerol_acylTrfase"/>
</dbReference>
<dbReference type="GO" id="GO:0016746">
    <property type="term" value="F:acyltransferase activity"/>
    <property type="evidence" value="ECO:0007669"/>
    <property type="project" value="InterPro"/>
</dbReference>
<comment type="caution">
    <text evidence="4">The sequence shown here is derived from an EMBL/GenBank/DDBJ whole genome shotgun (WGS) entry which is preliminary data.</text>
</comment>
<protein>
    <submittedName>
        <fullName evidence="4">Transmembrane protein 68</fullName>
    </submittedName>
</protein>
<dbReference type="OrthoDB" id="44277at2759"/>
<sequence length="577" mass="64945">MKRNISATRLHFSQHILPLEKRQPRPKWQGAGCPARSLNTERRSRRVPVGKGLGTGPGQLETGGNGAPPPEVVPGGHGKRRGDRWCHTLYGSTCSRRLVLVFIPSHVDQESQVLKFRHLRRSLSHRRAPSLLESDGERPLPPPALGAPVTGPWERRRPLSNLPGAPLESQARAGGGLGYRSGGRGGPAWVTTSPFTSPSICPAAQNTPTSACFVLIYNRKMTDNNQTCGVGQDSMPYVTCLIHILEEWFGVEQLEDYLNFANYLLWVFTPLILLILPYFTIFLLYLTIIFLHIYKRKNVLKEAYSHNLWDGARKTVATLWDGHAAVWHGYEVHGMEKIPEEGPALIIFYHGAIPIDFYYFMAKIFIHKGRTCRVVADHFVFKIPGFSLLLDVFCALHGPREKCVEILRSGHLLAISPGGVREALISDETYNIIWGNRKGFAQVAIDAKVPIIPMFTQNIREGFRSLGGTRLFRWLYEKFRYPFAPMYGGFPVKLRTYLGDPIPYDPKITAEELAEKTKNAVQALIDKHQRIPGNIMSALLERLCLCKDVACRVAFHFPHLDSALESHSLALWLLEEF</sequence>
<dbReference type="EMBL" id="JAGFMF010011524">
    <property type="protein sequence ID" value="KAG8520681.1"/>
    <property type="molecule type" value="Genomic_DNA"/>
</dbReference>
<evidence type="ECO:0000313" key="4">
    <source>
        <dbReference type="EMBL" id="KAG8520681.1"/>
    </source>
</evidence>
<proteinExistence type="predicted"/>
<evidence type="ECO:0000256" key="1">
    <source>
        <dbReference type="SAM" id="MobiDB-lite"/>
    </source>
</evidence>
<gene>
    <name evidence="4" type="ORF">J0S82_020849</name>
</gene>
<reference evidence="4" key="1">
    <citation type="journal article" date="2021" name="Evol. Appl.">
        <title>The genome of the Pyrenean desman and the effects of bottlenecks and inbreeding on the genomic landscape of an endangered species.</title>
        <authorList>
            <person name="Escoda L."/>
            <person name="Castresana J."/>
        </authorList>
    </citation>
    <scope>NUCLEOTIDE SEQUENCE</scope>
    <source>
        <strain evidence="4">IBE-C5619</strain>
    </source>
</reference>
<dbReference type="CDD" id="cd07987">
    <property type="entry name" value="LPLAT_MGAT-like"/>
    <property type="match status" value="1"/>
</dbReference>
<feature type="region of interest" description="Disordered" evidence="1">
    <location>
        <begin position="23"/>
        <end position="80"/>
    </location>
</feature>
<dbReference type="AlphaFoldDB" id="A0A8J6AJR3"/>
<keyword evidence="2" id="KW-0472">Membrane</keyword>
<evidence type="ECO:0000259" key="3">
    <source>
        <dbReference type="Pfam" id="PF01553"/>
    </source>
</evidence>